<evidence type="ECO:0000313" key="9">
    <source>
        <dbReference type="Proteomes" id="UP001157418"/>
    </source>
</evidence>
<name>A0AAU9NAA4_9ASTR</name>
<dbReference type="Pfam" id="PF02234">
    <property type="entry name" value="CDI"/>
    <property type="match status" value="1"/>
</dbReference>
<dbReference type="InterPro" id="IPR044898">
    <property type="entry name" value="CDI_dom_sf"/>
</dbReference>
<keyword evidence="3 5" id="KW-0649">Protein kinase inhibitor</keyword>
<reference evidence="8 9" key="1">
    <citation type="submission" date="2022-01" db="EMBL/GenBank/DDBJ databases">
        <authorList>
            <person name="Xiong W."/>
            <person name="Schranz E."/>
        </authorList>
    </citation>
    <scope>NUCLEOTIDE SEQUENCE [LARGE SCALE GENOMIC DNA]</scope>
</reference>
<comment type="caution">
    <text evidence="8">The sequence shown here is derived from an EMBL/GenBank/DDBJ whole genome shotgun (WGS) entry which is preliminary data.</text>
</comment>
<dbReference type="GO" id="GO:0005654">
    <property type="term" value="C:nucleoplasm"/>
    <property type="evidence" value="ECO:0007669"/>
    <property type="project" value="UniProtKB-SubCell"/>
</dbReference>
<dbReference type="InterPro" id="IPR044275">
    <property type="entry name" value="KRP"/>
</dbReference>
<evidence type="ECO:0000256" key="1">
    <source>
        <dbReference type="ARBA" id="ARBA00004642"/>
    </source>
</evidence>
<sequence>MIEEMCTSGCESIEEISAMEIPNSHGDARRSRDTDVTSSGTGKRRRLDSQDQENVFQLRFQSRREIDVKFFQNVVLTAVYGVSDHVSSLICSINDDSRPYLKILINSIECSFTGGISFLNRNLHVHRETSASSVVSLESEEMESLSTSTPKKKKKTSTANEATSSHKPPPEKSPSPAELKEFFSEAEKYEQKRFTEKYNYDIVKDVPMEGRYQWIRLKP</sequence>
<dbReference type="PIRSF" id="PIRSF017811">
    <property type="entry name" value="CDK_inhib_pln"/>
    <property type="match status" value="1"/>
</dbReference>
<protein>
    <recommendedName>
        <fullName evidence="5">Cyclin-dependent kinase inhibitor</fullName>
    </recommendedName>
</protein>
<keyword evidence="4" id="KW-0131">Cell cycle</keyword>
<evidence type="ECO:0000313" key="8">
    <source>
        <dbReference type="EMBL" id="CAH1435146.1"/>
    </source>
</evidence>
<evidence type="ECO:0000259" key="7">
    <source>
        <dbReference type="Pfam" id="PF02234"/>
    </source>
</evidence>
<dbReference type="GO" id="GO:0051726">
    <property type="term" value="P:regulation of cell cycle"/>
    <property type="evidence" value="ECO:0007669"/>
    <property type="project" value="InterPro"/>
</dbReference>
<keyword evidence="9" id="KW-1185">Reference proteome</keyword>
<feature type="region of interest" description="Disordered" evidence="6">
    <location>
        <begin position="130"/>
        <end position="182"/>
    </location>
</feature>
<dbReference type="AlphaFoldDB" id="A0AAU9NAA4"/>
<dbReference type="InterPro" id="IPR003175">
    <property type="entry name" value="CDI_dom"/>
</dbReference>
<evidence type="ECO:0000256" key="3">
    <source>
        <dbReference type="ARBA" id="ARBA00023013"/>
    </source>
</evidence>
<evidence type="ECO:0000256" key="2">
    <source>
        <dbReference type="ARBA" id="ARBA00010274"/>
    </source>
</evidence>
<evidence type="ECO:0000256" key="6">
    <source>
        <dbReference type="SAM" id="MobiDB-lite"/>
    </source>
</evidence>
<accession>A0AAU9NAA4</accession>
<feature type="compositionally biased region" description="Basic and acidic residues" evidence="6">
    <location>
        <begin position="26"/>
        <end position="35"/>
    </location>
</feature>
<comment type="subcellular location">
    <subcellularLocation>
        <location evidence="1">Nucleus</location>
        <location evidence="1">Nucleoplasm</location>
    </subcellularLocation>
</comment>
<evidence type="ECO:0000256" key="4">
    <source>
        <dbReference type="ARBA" id="ARBA00023306"/>
    </source>
</evidence>
<evidence type="ECO:0000256" key="5">
    <source>
        <dbReference type="PIRNR" id="PIRNR017811"/>
    </source>
</evidence>
<proteinExistence type="inferred from homology"/>
<feature type="domain" description="Cyclin-dependent kinase inhibitor" evidence="7">
    <location>
        <begin position="174"/>
        <end position="216"/>
    </location>
</feature>
<dbReference type="Proteomes" id="UP001157418">
    <property type="component" value="Unassembled WGS sequence"/>
</dbReference>
<dbReference type="PANTHER" id="PTHR46776">
    <property type="entry name" value="CYCLIN-DEPENDENT KINASE INHIBITOR 4-RELATED"/>
    <property type="match status" value="1"/>
</dbReference>
<organism evidence="8 9">
    <name type="scientific">Lactuca virosa</name>
    <dbReference type="NCBI Taxonomy" id="75947"/>
    <lineage>
        <taxon>Eukaryota</taxon>
        <taxon>Viridiplantae</taxon>
        <taxon>Streptophyta</taxon>
        <taxon>Embryophyta</taxon>
        <taxon>Tracheophyta</taxon>
        <taxon>Spermatophyta</taxon>
        <taxon>Magnoliopsida</taxon>
        <taxon>eudicotyledons</taxon>
        <taxon>Gunneridae</taxon>
        <taxon>Pentapetalae</taxon>
        <taxon>asterids</taxon>
        <taxon>campanulids</taxon>
        <taxon>Asterales</taxon>
        <taxon>Asteraceae</taxon>
        <taxon>Cichorioideae</taxon>
        <taxon>Cichorieae</taxon>
        <taxon>Lactucinae</taxon>
        <taxon>Lactuca</taxon>
    </lineage>
</organism>
<feature type="compositionally biased region" description="Low complexity" evidence="6">
    <location>
        <begin position="157"/>
        <end position="166"/>
    </location>
</feature>
<dbReference type="GO" id="GO:0004861">
    <property type="term" value="F:cyclin-dependent protein serine/threonine kinase inhibitor activity"/>
    <property type="evidence" value="ECO:0007669"/>
    <property type="project" value="UniProtKB-UniRule"/>
</dbReference>
<dbReference type="EMBL" id="CAKMRJ010004357">
    <property type="protein sequence ID" value="CAH1435146.1"/>
    <property type="molecule type" value="Genomic_DNA"/>
</dbReference>
<feature type="region of interest" description="Disordered" evidence="6">
    <location>
        <begin position="21"/>
        <end position="48"/>
    </location>
</feature>
<dbReference type="Gene3D" id="4.10.365.10">
    <property type="entry name" value="p27"/>
    <property type="match status" value="1"/>
</dbReference>
<gene>
    <name evidence="8" type="ORF">LVIROSA_LOCUS21610</name>
</gene>
<comment type="similarity">
    <text evidence="2 5">Belongs to the CDI family. ICK/KRP subfamily.</text>
</comment>